<keyword evidence="1" id="KW-0863">Zinc-finger</keyword>
<evidence type="ECO:0000259" key="3">
    <source>
        <dbReference type="PROSITE" id="PS50158"/>
    </source>
</evidence>
<dbReference type="GO" id="GO:0008270">
    <property type="term" value="F:zinc ion binding"/>
    <property type="evidence" value="ECO:0007669"/>
    <property type="project" value="UniProtKB-KW"/>
</dbReference>
<feature type="domain" description="CCHC-type" evidence="3">
    <location>
        <begin position="198"/>
        <end position="211"/>
    </location>
</feature>
<dbReference type="EMBL" id="OZ034817">
    <property type="protein sequence ID" value="CAL1383820.1"/>
    <property type="molecule type" value="Genomic_DNA"/>
</dbReference>
<dbReference type="GO" id="GO:0003676">
    <property type="term" value="F:nucleic acid binding"/>
    <property type="evidence" value="ECO:0007669"/>
    <property type="project" value="InterPro"/>
</dbReference>
<dbReference type="InterPro" id="IPR025558">
    <property type="entry name" value="DUF4283"/>
</dbReference>
<dbReference type="InterPro" id="IPR040256">
    <property type="entry name" value="At4g02000-like"/>
</dbReference>
<keyword evidence="1" id="KW-0479">Metal-binding</keyword>
<proteinExistence type="predicted"/>
<organism evidence="4 5">
    <name type="scientific">Linum trigynum</name>
    <dbReference type="NCBI Taxonomy" id="586398"/>
    <lineage>
        <taxon>Eukaryota</taxon>
        <taxon>Viridiplantae</taxon>
        <taxon>Streptophyta</taxon>
        <taxon>Embryophyta</taxon>
        <taxon>Tracheophyta</taxon>
        <taxon>Spermatophyta</taxon>
        <taxon>Magnoliopsida</taxon>
        <taxon>eudicotyledons</taxon>
        <taxon>Gunneridae</taxon>
        <taxon>Pentapetalae</taxon>
        <taxon>rosids</taxon>
        <taxon>fabids</taxon>
        <taxon>Malpighiales</taxon>
        <taxon>Linaceae</taxon>
        <taxon>Linum</taxon>
    </lineage>
</organism>
<dbReference type="InterPro" id="IPR001878">
    <property type="entry name" value="Znf_CCHC"/>
</dbReference>
<evidence type="ECO:0000313" key="4">
    <source>
        <dbReference type="EMBL" id="CAL1383820.1"/>
    </source>
</evidence>
<dbReference type="InterPro" id="IPR025836">
    <property type="entry name" value="Zn_knuckle_CX2CX4HX4C"/>
</dbReference>
<protein>
    <recommendedName>
        <fullName evidence="3">CCHC-type domain-containing protein</fullName>
    </recommendedName>
</protein>
<accession>A0AAV2ED43</accession>
<feature type="compositionally biased region" description="Polar residues" evidence="2">
    <location>
        <begin position="305"/>
        <end position="316"/>
    </location>
</feature>
<dbReference type="PANTHER" id="PTHR31286:SF167">
    <property type="entry name" value="OS09G0268800 PROTEIN"/>
    <property type="match status" value="1"/>
</dbReference>
<dbReference type="PANTHER" id="PTHR31286">
    <property type="entry name" value="GLYCINE-RICH CELL WALL STRUCTURAL PROTEIN 1.8-LIKE"/>
    <property type="match status" value="1"/>
</dbReference>
<feature type="region of interest" description="Disordered" evidence="2">
    <location>
        <begin position="271"/>
        <end position="329"/>
    </location>
</feature>
<dbReference type="Proteomes" id="UP001497516">
    <property type="component" value="Chromosome 4"/>
</dbReference>
<name>A0AAV2ED43_9ROSI</name>
<dbReference type="AlphaFoldDB" id="A0AAV2ED43"/>
<reference evidence="4 5" key="1">
    <citation type="submission" date="2024-04" db="EMBL/GenBank/DDBJ databases">
        <authorList>
            <person name="Fracassetti M."/>
        </authorList>
    </citation>
    <scope>NUCLEOTIDE SEQUENCE [LARGE SCALE GENOMIC DNA]</scope>
</reference>
<evidence type="ECO:0000256" key="1">
    <source>
        <dbReference type="PROSITE-ProRule" id="PRU00047"/>
    </source>
</evidence>
<evidence type="ECO:0000256" key="2">
    <source>
        <dbReference type="SAM" id="MobiDB-lite"/>
    </source>
</evidence>
<dbReference type="PROSITE" id="PS50158">
    <property type="entry name" value="ZF_CCHC"/>
    <property type="match status" value="1"/>
</dbReference>
<keyword evidence="5" id="KW-1185">Reference proteome</keyword>
<evidence type="ECO:0000313" key="5">
    <source>
        <dbReference type="Proteomes" id="UP001497516"/>
    </source>
</evidence>
<sequence length="469" mass="52022">MVHVTEDQVIQFSLDEVQSTRLRASRTLLGRLFTADQISTLEMREALVDAWQIKGRVKVSMTTHELFEIMLPNVEAKSWALKRSPWIIKDRVLILRGWVPSIPRKIFEELSIAPFHIQLWGVQKDCCTKLFGRKFVGAAIGQVLESDIFACKDTGERFIKVRAVVDFAKPLRSQLMAASDDIDKFWVNLKYEFLPSFCYHCGRVGHARRKCTFDPPSGQERFGPHMSTKKLGRKIYDEDEIDNMRTGGHRQTVWVNRQIQGDTNNARTYVRGRDEVRPVTRKNGAAAVPKAKGGSVHDSKAHQPQGVQSSPTNKNASPRGFPMKKPPRIQLGRGNLQKLGHGGVPTEHMVHASEGTEVGALTNELSPDQSLLQGDYPGILANTRRRRMILVTDSDDDALELDRGGGAGSMGMKKATVSGLQTPIVGQESGLENPACPAGGDGREWGYRGYWGQAHRREGIGPAGALPSP</sequence>
<dbReference type="Pfam" id="PF14392">
    <property type="entry name" value="zf-CCHC_4"/>
    <property type="match status" value="1"/>
</dbReference>
<gene>
    <name evidence="4" type="ORF">LTRI10_LOCUS25063</name>
</gene>
<keyword evidence="1" id="KW-0862">Zinc</keyword>
<dbReference type="Pfam" id="PF14111">
    <property type="entry name" value="DUF4283"/>
    <property type="match status" value="1"/>
</dbReference>